<accession>A0ABR4JS89</accession>
<evidence type="ECO:0000313" key="1">
    <source>
        <dbReference type="EMBL" id="KAL2842902.1"/>
    </source>
</evidence>
<dbReference type="InterPro" id="IPR036396">
    <property type="entry name" value="Cyt_P450_sf"/>
</dbReference>
<dbReference type="EMBL" id="JBFXLU010000095">
    <property type="protein sequence ID" value="KAL2842902.1"/>
    <property type="molecule type" value="Genomic_DNA"/>
</dbReference>
<comment type="caution">
    <text evidence="1">The sequence shown here is derived from an EMBL/GenBank/DDBJ whole genome shotgun (WGS) entry which is preliminary data.</text>
</comment>
<sequence length="88" mass="9333">MRWHDIGPIGLPHRLTEDDIYNGHVTLKGSIIVNSINLVLSLLALCHGSTEYKHPMTFDPSASGAIPPKAILGTLASVLAVASAQVGY</sequence>
<protein>
    <recommendedName>
        <fullName evidence="3">Amino acid permease/ SLC12A domain-containing protein</fullName>
    </recommendedName>
</protein>
<dbReference type="Proteomes" id="UP001610446">
    <property type="component" value="Unassembled WGS sequence"/>
</dbReference>
<name>A0ABR4JS89_9EURO</name>
<reference evidence="1 2" key="1">
    <citation type="submission" date="2024-07" db="EMBL/GenBank/DDBJ databases">
        <title>Section-level genome sequencing and comparative genomics of Aspergillus sections Usti and Cavernicolus.</title>
        <authorList>
            <consortium name="Lawrence Berkeley National Laboratory"/>
            <person name="Nybo J.L."/>
            <person name="Vesth T.C."/>
            <person name="Theobald S."/>
            <person name="Frisvad J.C."/>
            <person name="Larsen T.O."/>
            <person name="Kjaerboelling I."/>
            <person name="Rothschild-Mancinelli K."/>
            <person name="Lyhne E.K."/>
            <person name="Kogle M.E."/>
            <person name="Barry K."/>
            <person name="Clum A."/>
            <person name="Na H."/>
            <person name="Ledsgaard L."/>
            <person name="Lin J."/>
            <person name="Lipzen A."/>
            <person name="Kuo A."/>
            <person name="Riley R."/>
            <person name="Mondo S."/>
            <person name="Labutti K."/>
            <person name="Haridas S."/>
            <person name="Pangalinan J."/>
            <person name="Salamov A.A."/>
            <person name="Simmons B.A."/>
            <person name="Magnuson J.K."/>
            <person name="Chen J."/>
            <person name="Drula E."/>
            <person name="Henrissat B."/>
            <person name="Wiebenga A."/>
            <person name="Lubbers R.J."/>
            <person name="Gomes A.C."/>
            <person name="Makela M.R."/>
            <person name="Stajich J."/>
            <person name="Grigoriev I.V."/>
            <person name="Mortensen U.H."/>
            <person name="De Vries R.P."/>
            <person name="Baker S.E."/>
            <person name="Andersen M.R."/>
        </authorList>
    </citation>
    <scope>NUCLEOTIDE SEQUENCE [LARGE SCALE GENOMIC DNA]</scope>
    <source>
        <strain evidence="1 2">CBS 123904</strain>
    </source>
</reference>
<keyword evidence="2" id="KW-1185">Reference proteome</keyword>
<dbReference type="Gene3D" id="1.10.630.10">
    <property type="entry name" value="Cytochrome P450"/>
    <property type="match status" value="1"/>
</dbReference>
<proteinExistence type="predicted"/>
<organism evidence="1 2">
    <name type="scientific">Aspergillus pseudoustus</name>
    <dbReference type="NCBI Taxonomy" id="1810923"/>
    <lineage>
        <taxon>Eukaryota</taxon>
        <taxon>Fungi</taxon>
        <taxon>Dikarya</taxon>
        <taxon>Ascomycota</taxon>
        <taxon>Pezizomycotina</taxon>
        <taxon>Eurotiomycetes</taxon>
        <taxon>Eurotiomycetidae</taxon>
        <taxon>Eurotiales</taxon>
        <taxon>Aspergillaceae</taxon>
        <taxon>Aspergillus</taxon>
        <taxon>Aspergillus subgen. Nidulantes</taxon>
    </lineage>
</organism>
<dbReference type="SUPFAM" id="SSF48264">
    <property type="entry name" value="Cytochrome P450"/>
    <property type="match status" value="1"/>
</dbReference>
<gene>
    <name evidence="1" type="ORF">BJY01DRAFT_216219</name>
</gene>
<evidence type="ECO:0000313" key="2">
    <source>
        <dbReference type="Proteomes" id="UP001610446"/>
    </source>
</evidence>
<evidence type="ECO:0008006" key="3">
    <source>
        <dbReference type="Google" id="ProtNLM"/>
    </source>
</evidence>